<dbReference type="OrthoDB" id="7410871at2"/>
<dbReference type="RefSeq" id="WP_160753219.1">
    <property type="nucleotide sequence ID" value="NZ_WTYA01000006.1"/>
</dbReference>
<dbReference type="Proteomes" id="UP000439780">
    <property type="component" value="Unassembled WGS sequence"/>
</dbReference>
<feature type="transmembrane region" description="Helical" evidence="1">
    <location>
        <begin position="35"/>
        <end position="67"/>
    </location>
</feature>
<protein>
    <submittedName>
        <fullName evidence="2">Uncharacterized protein</fullName>
    </submittedName>
</protein>
<keyword evidence="1" id="KW-0472">Membrane</keyword>
<keyword evidence="1" id="KW-1133">Transmembrane helix</keyword>
<dbReference type="EMBL" id="WTYA01000006">
    <property type="protein sequence ID" value="MXP28912.1"/>
    <property type="molecule type" value="Genomic_DNA"/>
</dbReference>
<dbReference type="AlphaFoldDB" id="A0A845AEH5"/>
<evidence type="ECO:0000313" key="2">
    <source>
        <dbReference type="EMBL" id="MXP28912.1"/>
    </source>
</evidence>
<organism evidence="2 3">
    <name type="scientific">Qipengyuania algicida</name>
    <dbReference type="NCBI Taxonomy" id="1836209"/>
    <lineage>
        <taxon>Bacteria</taxon>
        <taxon>Pseudomonadati</taxon>
        <taxon>Pseudomonadota</taxon>
        <taxon>Alphaproteobacteria</taxon>
        <taxon>Sphingomonadales</taxon>
        <taxon>Erythrobacteraceae</taxon>
        <taxon>Qipengyuania</taxon>
    </lineage>
</organism>
<evidence type="ECO:0000313" key="3">
    <source>
        <dbReference type="Proteomes" id="UP000439780"/>
    </source>
</evidence>
<gene>
    <name evidence="2" type="ORF">GRI58_08760</name>
</gene>
<evidence type="ECO:0000256" key="1">
    <source>
        <dbReference type="SAM" id="Phobius"/>
    </source>
</evidence>
<sequence>MDERNPKRNDWVEDAKVEISGMAKEGMNHPSTKPVLAGAAIGALAGALLPVISLPVGLVAGAGFAFYNRIKK</sequence>
<accession>A0A845AEH5</accession>
<keyword evidence="3" id="KW-1185">Reference proteome</keyword>
<proteinExistence type="predicted"/>
<reference evidence="2 3" key="1">
    <citation type="submission" date="2019-12" db="EMBL/GenBank/DDBJ databases">
        <title>Genomic-based taxomic classification of the family Erythrobacteraceae.</title>
        <authorList>
            <person name="Xu L."/>
        </authorList>
    </citation>
    <scope>NUCLEOTIDE SEQUENCE [LARGE SCALE GENOMIC DNA]</scope>
    <source>
        <strain evidence="2 3">KEMB 9005-328</strain>
    </source>
</reference>
<keyword evidence="1" id="KW-0812">Transmembrane</keyword>
<name>A0A845AEH5_9SPHN</name>
<comment type="caution">
    <text evidence="2">The sequence shown here is derived from an EMBL/GenBank/DDBJ whole genome shotgun (WGS) entry which is preliminary data.</text>
</comment>